<dbReference type="OrthoDB" id="185618at2759"/>
<dbReference type="SUPFAM" id="SSF50729">
    <property type="entry name" value="PH domain-like"/>
    <property type="match status" value="1"/>
</dbReference>
<feature type="compositionally biased region" description="Polar residues" evidence="1">
    <location>
        <begin position="221"/>
        <end position="230"/>
    </location>
</feature>
<evidence type="ECO:0000256" key="1">
    <source>
        <dbReference type="SAM" id="MobiDB-lite"/>
    </source>
</evidence>
<feature type="compositionally biased region" description="Basic and acidic residues" evidence="1">
    <location>
        <begin position="438"/>
        <end position="476"/>
    </location>
</feature>
<reference evidence="3" key="1">
    <citation type="journal article" date="2020" name="Stud. Mycol.">
        <title>101 Dothideomycetes genomes: a test case for predicting lifestyles and emergence of pathogens.</title>
        <authorList>
            <person name="Haridas S."/>
            <person name="Albert R."/>
            <person name="Binder M."/>
            <person name="Bloem J."/>
            <person name="Labutti K."/>
            <person name="Salamov A."/>
            <person name="Andreopoulos B."/>
            <person name="Baker S."/>
            <person name="Barry K."/>
            <person name="Bills G."/>
            <person name="Bluhm B."/>
            <person name="Cannon C."/>
            <person name="Castanera R."/>
            <person name="Culley D."/>
            <person name="Daum C."/>
            <person name="Ezra D."/>
            <person name="Gonzalez J."/>
            <person name="Henrissat B."/>
            <person name="Kuo A."/>
            <person name="Liang C."/>
            <person name="Lipzen A."/>
            <person name="Lutzoni F."/>
            <person name="Magnuson J."/>
            <person name="Mondo S."/>
            <person name="Nolan M."/>
            <person name="Ohm R."/>
            <person name="Pangilinan J."/>
            <person name="Park H.-J."/>
            <person name="Ramirez L."/>
            <person name="Alfaro M."/>
            <person name="Sun H."/>
            <person name="Tritt A."/>
            <person name="Yoshinaga Y."/>
            <person name="Zwiers L.-H."/>
            <person name="Turgeon B."/>
            <person name="Goodwin S."/>
            <person name="Spatafora J."/>
            <person name="Crous P."/>
            <person name="Grigoriev I."/>
        </authorList>
    </citation>
    <scope>NUCLEOTIDE SEQUENCE</scope>
    <source>
        <strain evidence="3">CBS 113979</strain>
    </source>
</reference>
<evidence type="ECO:0000313" key="4">
    <source>
        <dbReference type="Proteomes" id="UP000800041"/>
    </source>
</evidence>
<evidence type="ECO:0000313" key="3">
    <source>
        <dbReference type="EMBL" id="KAF1982599.1"/>
    </source>
</evidence>
<dbReference type="SMART" id="SM00160">
    <property type="entry name" value="RanBD"/>
    <property type="match status" value="1"/>
</dbReference>
<feature type="compositionally biased region" description="Polar residues" evidence="1">
    <location>
        <begin position="277"/>
        <end position="314"/>
    </location>
</feature>
<feature type="compositionally biased region" description="Low complexity" evidence="1">
    <location>
        <begin position="231"/>
        <end position="241"/>
    </location>
</feature>
<dbReference type="Gene3D" id="2.30.29.30">
    <property type="entry name" value="Pleckstrin-homology domain (PH domain)/Phosphotyrosine-binding domain (PTB)"/>
    <property type="match status" value="1"/>
</dbReference>
<feature type="domain" description="RanBD1" evidence="2">
    <location>
        <begin position="456"/>
        <end position="548"/>
    </location>
</feature>
<feature type="compositionally biased region" description="Basic and acidic residues" evidence="1">
    <location>
        <begin position="570"/>
        <end position="595"/>
    </location>
</feature>
<dbReference type="Pfam" id="PF00638">
    <property type="entry name" value="Ran_BP1"/>
    <property type="match status" value="1"/>
</dbReference>
<feature type="compositionally biased region" description="Low complexity" evidence="1">
    <location>
        <begin position="12"/>
        <end position="23"/>
    </location>
</feature>
<protein>
    <recommendedName>
        <fullName evidence="2">RanBD1 domain-containing protein</fullName>
    </recommendedName>
</protein>
<proteinExistence type="predicted"/>
<dbReference type="PROSITE" id="PS50196">
    <property type="entry name" value="RANBD1"/>
    <property type="match status" value="1"/>
</dbReference>
<keyword evidence="4" id="KW-1185">Reference proteome</keyword>
<feature type="region of interest" description="Disordered" evidence="1">
    <location>
        <begin position="407"/>
        <end position="476"/>
    </location>
</feature>
<dbReference type="Proteomes" id="UP000800041">
    <property type="component" value="Unassembled WGS sequence"/>
</dbReference>
<dbReference type="InterPro" id="IPR011993">
    <property type="entry name" value="PH-like_dom_sf"/>
</dbReference>
<feature type="compositionally biased region" description="Polar residues" evidence="1">
    <location>
        <begin position="244"/>
        <end position="257"/>
    </location>
</feature>
<dbReference type="EMBL" id="ML977182">
    <property type="protein sequence ID" value="KAF1982599.1"/>
    <property type="molecule type" value="Genomic_DNA"/>
</dbReference>
<evidence type="ECO:0000259" key="2">
    <source>
        <dbReference type="PROSITE" id="PS50196"/>
    </source>
</evidence>
<feature type="region of interest" description="Disordered" evidence="1">
    <location>
        <begin position="331"/>
        <end position="381"/>
    </location>
</feature>
<feature type="compositionally biased region" description="Basic and acidic residues" evidence="1">
    <location>
        <begin position="28"/>
        <end position="44"/>
    </location>
</feature>
<dbReference type="InterPro" id="IPR000156">
    <property type="entry name" value="Ran_bind_dom"/>
</dbReference>
<name>A0A6G1GPB6_9PEZI</name>
<feature type="region of interest" description="Disordered" evidence="1">
    <location>
        <begin position="551"/>
        <end position="601"/>
    </location>
</feature>
<feature type="compositionally biased region" description="Basic and acidic residues" evidence="1">
    <location>
        <begin position="205"/>
        <end position="220"/>
    </location>
</feature>
<feature type="region of interest" description="Disordered" evidence="1">
    <location>
        <begin position="1"/>
        <end position="314"/>
    </location>
</feature>
<feature type="compositionally biased region" description="Low complexity" evidence="1">
    <location>
        <begin position="331"/>
        <end position="375"/>
    </location>
</feature>
<organism evidence="3 4">
    <name type="scientific">Aulographum hederae CBS 113979</name>
    <dbReference type="NCBI Taxonomy" id="1176131"/>
    <lineage>
        <taxon>Eukaryota</taxon>
        <taxon>Fungi</taxon>
        <taxon>Dikarya</taxon>
        <taxon>Ascomycota</taxon>
        <taxon>Pezizomycotina</taxon>
        <taxon>Dothideomycetes</taxon>
        <taxon>Pleosporomycetidae</taxon>
        <taxon>Aulographales</taxon>
        <taxon>Aulographaceae</taxon>
    </lineage>
</organism>
<dbReference type="AlphaFoldDB" id="A0A6G1GPB6"/>
<sequence length="640" mass="66358">MTRDSPPTENRPAASDPASEDPPNNSDRVTRKLEKTSIAEKAPTKDIGSSEAGREGQEHAAYGGNGALSEPADPKDTAMADSDAAAGRGLRRKRSYDEVDPEIQKAGKHVRKRSRESSPSGRNSLDVKDEDAAMSSEVYGDAAKINGDPARLATPPLKDLPMDVSSAGNLAVGSRDDKSASTTSPGKRNREESTSFTQGRIDNQAAEKERDEPRIKRARDSSTPPSVNTDNQNSSNSSPKSSIEKPTSSALPDTSTAPEVPSLGDSKPAGEAPSTEKVPSTSGFSNTSTASPFGNLAGSKSPTPSQQPQTSMSAFASSGFGKLAGSASPFAAAGGMSSLGGASKSSPWAKPASPAPAAGTSSASPSLSLNPSPTAESKSPFAVAETSGFKSFGGGFGGTGGFGSLSGGVKASFGAGSAPPISGLSNEPVRAFGAPATGKEKHEESDNESEEGRIKSPKAEEPKKHEGMPAGEEHEFNAFTARGKLFAFVTEGPDKKAWKERCLGSLKLNITSPTDDDFNNEAPKKGRLIMRADGSGRMALNSPIMKDLLFGGDKPPTNGQISFQGVLADDGVKSQKGTDETGKEGESSGEAKVDTAAKTGKPQPLMLKMSVKNAEELYKRVLALKESTWSTKHFSASDDV</sequence>
<accession>A0A6G1GPB6</accession>
<gene>
    <name evidence="3" type="ORF">K402DRAFT_397324</name>
</gene>